<feature type="domain" description="Thioredoxin" evidence="2">
    <location>
        <begin position="346"/>
        <end position="503"/>
    </location>
</feature>
<dbReference type="Gene3D" id="2.70.70.10">
    <property type="entry name" value="Glucose Permease (Domain IIA)"/>
    <property type="match status" value="1"/>
</dbReference>
<dbReference type="InterPro" id="IPR050570">
    <property type="entry name" value="Cell_wall_metabolism_enzyme"/>
</dbReference>
<dbReference type="KEGG" id="ccos:Pan44_40560"/>
<proteinExistence type="predicted"/>
<evidence type="ECO:0000259" key="2">
    <source>
        <dbReference type="PROSITE" id="PS51352"/>
    </source>
</evidence>
<dbReference type="OrthoDB" id="9799230at2"/>
<protein>
    <recommendedName>
        <fullName evidence="2">Thioredoxin domain-containing protein</fullName>
    </recommendedName>
</protein>
<evidence type="ECO:0000313" key="3">
    <source>
        <dbReference type="EMBL" id="QDT56007.1"/>
    </source>
</evidence>
<dbReference type="RefSeq" id="WP_145032701.1">
    <property type="nucleotide sequence ID" value="NZ_CP036271.1"/>
</dbReference>
<feature type="chain" id="PRO_5021745555" description="Thioredoxin domain-containing protein" evidence="1">
    <location>
        <begin position="32"/>
        <end position="503"/>
    </location>
</feature>
<dbReference type="InterPro" id="IPR011055">
    <property type="entry name" value="Dup_hybrid_motif"/>
</dbReference>
<dbReference type="PANTHER" id="PTHR21666:SF270">
    <property type="entry name" value="MUREIN HYDROLASE ACTIVATOR ENVC"/>
    <property type="match status" value="1"/>
</dbReference>
<dbReference type="Pfam" id="PF01551">
    <property type="entry name" value="Peptidase_M23"/>
    <property type="match status" value="1"/>
</dbReference>
<dbReference type="PANTHER" id="PTHR21666">
    <property type="entry name" value="PEPTIDASE-RELATED"/>
    <property type="match status" value="1"/>
</dbReference>
<reference evidence="3 4" key="1">
    <citation type="submission" date="2019-02" db="EMBL/GenBank/DDBJ databases">
        <title>Deep-cultivation of Planctomycetes and their phenomic and genomic characterization uncovers novel biology.</title>
        <authorList>
            <person name="Wiegand S."/>
            <person name="Jogler M."/>
            <person name="Boedeker C."/>
            <person name="Pinto D."/>
            <person name="Vollmers J."/>
            <person name="Rivas-Marin E."/>
            <person name="Kohn T."/>
            <person name="Peeters S.H."/>
            <person name="Heuer A."/>
            <person name="Rast P."/>
            <person name="Oberbeckmann S."/>
            <person name="Bunk B."/>
            <person name="Jeske O."/>
            <person name="Meyerdierks A."/>
            <person name="Storesund J.E."/>
            <person name="Kallscheuer N."/>
            <person name="Luecker S."/>
            <person name="Lage O.M."/>
            <person name="Pohl T."/>
            <person name="Merkel B.J."/>
            <person name="Hornburger P."/>
            <person name="Mueller R.-W."/>
            <person name="Bruemmer F."/>
            <person name="Labrenz M."/>
            <person name="Spormann A.M."/>
            <person name="Op den Camp H."/>
            <person name="Overmann J."/>
            <person name="Amann R."/>
            <person name="Jetten M.S.M."/>
            <person name="Mascher T."/>
            <person name="Medema M.H."/>
            <person name="Devos D.P."/>
            <person name="Kaster A.-K."/>
            <person name="Ovreas L."/>
            <person name="Rohde M."/>
            <person name="Galperin M.Y."/>
            <person name="Jogler C."/>
        </authorList>
    </citation>
    <scope>NUCLEOTIDE SEQUENCE [LARGE SCALE GENOMIC DNA]</scope>
    <source>
        <strain evidence="3 4">Pan44</strain>
    </source>
</reference>
<evidence type="ECO:0000256" key="1">
    <source>
        <dbReference type="SAM" id="SignalP"/>
    </source>
</evidence>
<dbReference type="InterPro" id="IPR036249">
    <property type="entry name" value="Thioredoxin-like_sf"/>
</dbReference>
<accession>A0A517SIQ0</accession>
<dbReference type="CDD" id="cd12797">
    <property type="entry name" value="M23_peptidase"/>
    <property type="match status" value="1"/>
</dbReference>
<name>A0A517SIQ0_9PLAN</name>
<sequence length="503" mass="54854" precursor="true">MRTIQSRPTPRSVLRLLLTLCVVHASSASTAAVEPSKPKPDQKALASLGNYPVRYVVDYPAADRFSPPIATAFHDAVNTEFVHKGKRERAHPNGGYAVAMMERNGVSLLHTGADLGWFRVGAPVFAIADGVVRRSAPGLKQINAEFNLKMQVPAGPVDYGNLIIIEHRTAEDDYFLTLYGHLGDDRLVRAGDVVTAGQVIGTIGREAGNVNGRYKPHCHFAVHEGRWIEPGHRLMTLSVNGAESVVRLEEPGEKESRVSITPTVPNIRLVNESGQAIEFRRDGESYLMPSSPLWTMAGLSGARLAGYLPSVDGFRDPIRFLRDAGADTSPAPTLQCTTIHPLSLPQVVDQPAPELSVSEWLQPSENPPELTGLRGKVVCLVFFQTNCAGSVSHGLPALRELADKYASDDRVQVIGVHTPTRDFRRSAPTQARKLVQSARLTCPVAHLGDARQPDDVARFGVRATPWVVLVDARGTIDFSNWIIRPAGIVDRIDLLLRNAAEEQ</sequence>
<dbReference type="AlphaFoldDB" id="A0A517SIQ0"/>
<dbReference type="Proteomes" id="UP000315700">
    <property type="component" value="Chromosome"/>
</dbReference>
<dbReference type="EMBL" id="CP036271">
    <property type="protein sequence ID" value="QDT56007.1"/>
    <property type="molecule type" value="Genomic_DNA"/>
</dbReference>
<dbReference type="GO" id="GO:0004222">
    <property type="term" value="F:metalloendopeptidase activity"/>
    <property type="evidence" value="ECO:0007669"/>
    <property type="project" value="TreeGrafter"/>
</dbReference>
<dbReference type="InterPro" id="IPR016047">
    <property type="entry name" value="M23ase_b-sheet_dom"/>
</dbReference>
<evidence type="ECO:0000313" key="4">
    <source>
        <dbReference type="Proteomes" id="UP000315700"/>
    </source>
</evidence>
<dbReference type="InterPro" id="IPR013766">
    <property type="entry name" value="Thioredoxin_domain"/>
</dbReference>
<dbReference type="SUPFAM" id="SSF52833">
    <property type="entry name" value="Thioredoxin-like"/>
    <property type="match status" value="1"/>
</dbReference>
<keyword evidence="1" id="KW-0732">Signal</keyword>
<gene>
    <name evidence="3" type="ORF">Pan44_40560</name>
</gene>
<keyword evidence="4" id="KW-1185">Reference proteome</keyword>
<dbReference type="InParanoid" id="A0A517SIQ0"/>
<organism evidence="3 4">
    <name type="scientific">Caulifigura coniformis</name>
    <dbReference type="NCBI Taxonomy" id="2527983"/>
    <lineage>
        <taxon>Bacteria</taxon>
        <taxon>Pseudomonadati</taxon>
        <taxon>Planctomycetota</taxon>
        <taxon>Planctomycetia</taxon>
        <taxon>Planctomycetales</taxon>
        <taxon>Planctomycetaceae</taxon>
        <taxon>Caulifigura</taxon>
    </lineage>
</organism>
<dbReference type="Gene3D" id="3.40.30.10">
    <property type="entry name" value="Glutaredoxin"/>
    <property type="match status" value="1"/>
</dbReference>
<feature type="signal peptide" evidence="1">
    <location>
        <begin position="1"/>
        <end position="31"/>
    </location>
</feature>
<dbReference type="PROSITE" id="PS51352">
    <property type="entry name" value="THIOREDOXIN_2"/>
    <property type="match status" value="1"/>
</dbReference>
<dbReference type="SUPFAM" id="SSF51261">
    <property type="entry name" value="Duplicated hybrid motif"/>
    <property type="match status" value="1"/>
</dbReference>